<sequence length="41" mass="5002">MWELLQIMLLQTNSKIVGIHTFREFFLIFLCRTHVNKSFVF</sequence>
<gene>
    <name evidence="1" type="ORF">G436_2776</name>
</gene>
<accession>A0A0M4N6I8</accession>
<name>A0A0M4N6I8_LEPIR</name>
<dbReference type="PATRIC" id="fig|1279460.3.peg.2799"/>
<dbReference type="AlphaFoldDB" id="A0A0M4N6I8"/>
<dbReference type="EMBL" id="CP012603">
    <property type="protein sequence ID" value="ALE39944.1"/>
    <property type="molecule type" value="Genomic_DNA"/>
</dbReference>
<organism evidence="1">
    <name type="scientific">Leptospira interrogans serovar Hardjo str. Norma</name>
    <dbReference type="NCBI Taxonomy" id="1279460"/>
    <lineage>
        <taxon>Bacteria</taxon>
        <taxon>Pseudomonadati</taxon>
        <taxon>Spirochaetota</taxon>
        <taxon>Spirochaetia</taxon>
        <taxon>Leptospirales</taxon>
        <taxon>Leptospiraceae</taxon>
        <taxon>Leptospira</taxon>
    </lineage>
</organism>
<dbReference type="Proteomes" id="UP000056502">
    <property type="component" value="Chromosome I"/>
</dbReference>
<proteinExistence type="predicted"/>
<protein>
    <submittedName>
        <fullName evidence="1">Uncharacterized protein</fullName>
    </submittedName>
</protein>
<reference evidence="1 2" key="1">
    <citation type="journal article" date="2015" name="Genome Announc.">
        <title>Whole-Genome Sequence of Leptospira interrogans Serovar Hardjo Subtype Hardjoprajitno Strain Norma, Isolated from Cattle in a Leptospirosis Outbreak in Brazil.</title>
        <authorList>
            <person name="Cosate M.R."/>
            <person name="Soares S.C."/>
            <person name="Mendes T.A."/>
            <person name="Raittz R.T."/>
            <person name="Moreira E.C."/>
            <person name="Leite R."/>
            <person name="Fernandes G.R."/>
            <person name="Haddad J.P."/>
            <person name="Ortega J.M."/>
        </authorList>
    </citation>
    <scope>NUCLEOTIDE SEQUENCE [LARGE SCALE GENOMIC DNA]</scope>
    <source>
        <strain evidence="1 2">Norma</strain>
    </source>
</reference>
<evidence type="ECO:0000313" key="2">
    <source>
        <dbReference type="Proteomes" id="UP000056502"/>
    </source>
</evidence>
<dbReference type="AntiFam" id="ANF00051">
    <property type="entry name" value="Translation of DNA tandem repeat"/>
</dbReference>
<evidence type="ECO:0000313" key="1">
    <source>
        <dbReference type="EMBL" id="ALE39944.1"/>
    </source>
</evidence>